<dbReference type="InterPro" id="IPR002068">
    <property type="entry name" value="A-crystallin/Hsp20_dom"/>
</dbReference>
<dbReference type="InterPro" id="IPR031107">
    <property type="entry name" value="Small_HSP"/>
</dbReference>
<accession>A0A178M417</accession>
<dbReference type="Proteomes" id="UP000078396">
    <property type="component" value="Unassembled WGS sequence"/>
</dbReference>
<dbReference type="EMBL" id="LWCS01000002">
    <property type="protein sequence ID" value="OAN41843.1"/>
    <property type="molecule type" value="Genomic_DNA"/>
</dbReference>
<evidence type="ECO:0000256" key="1">
    <source>
        <dbReference type="PROSITE-ProRule" id="PRU00285"/>
    </source>
</evidence>
<evidence type="ECO:0000313" key="6">
    <source>
        <dbReference type="Proteomes" id="UP000078396"/>
    </source>
</evidence>
<evidence type="ECO:0000256" key="3">
    <source>
        <dbReference type="SAM" id="MobiDB-lite"/>
    </source>
</evidence>
<feature type="domain" description="SHSP" evidence="4">
    <location>
        <begin position="22"/>
        <end position="133"/>
    </location>
</feature>
<dbReference type="PANTHER" id="PTHR11527">
    <property type="entry name" value="HEAT-SHOCK PROTEIN 20 FAMILY MEMBER"/>
    <property type="match status" value="1"/>
</dbReference>
<protein>
    <submittedName>
        <fullName evidence="5">Heat-shock protein Hsp20</fullName>
    </submittedName>
</protein>
<feature type="region of interest" description="Disordered" evidence="3">
    <location>
        <begin position="123"/>
        <end position="151"/>
    </location>
</feature>
<name>A0A178M417_MYCIR</name>
<gene>
    <name evidence="5" type="ORF">A4X20_03085</name>
</gene>
<comment type="similarity">
    <text evidence="1 2">Belongs to the small heat shock protein (HSP20) family.</text>
</comment>
<dbReference type="PROSITE" id="PS01031">
    <property type="entry name" value="SHSP"/>
    <property type="match status" value="1"/>
</dbReference>
<dbReference type="InterPro" id="IPR008978">
    <property type="entry name" value="HSP20-like_chaperone"/>
</dbReference>
<dbReference type="SUPFAM" id="SSF49764">
    <property type="entry name" value="HSP20-like chaperones"/>
    <property type="match status" value="1"/>
</dbReference>
<organism evidence="5 6">
    <name type="scientific">Mycolicibacterium iranicum</name>
    <name type="common">Mycobacterium iranicum</name>
    <dbReference type="NCBI Taxonomy" id="912594"/>
    <lineage>
        <taxon>Bacteria</taxon>
        <taxon>Bacillati</taxon>
        <taxon>Actinomycetota</taxon>
        <taxon>Actinomycetes</taxon>
        <taxon>Mycobacteriales</taxon>
        <taxon>Mycobacteriaceae</taxon>
        <taxon>Mycolicibacterium</taxon>
    </lineage>
</organism>
<dbReference type="Pfam" id="PF00011">
    <property type="entry name" value="HSP20"/>
    <property type="match status" value="1"/>
</dbReference>
<evidence type="ECO:0000313" key="5">
    <source>
        <dbReference type="EMBL" id="OAN41843.1"/>
    </source>
</evidence>
<dbReference type="Gene3D" id="2.60.40.790">
    <property type="match status" value="1"/>
</dbReference>
<evidence type="ECO:0000256" key="2">
    <source>
        <dbReference type="RuleBase" id="RU003616"/>
    </source>
</evidence>
<reference evidence="5 6" key="1">
    <citation type="submission" date="2016-04" db="EMBL/GenBank/DDBJ databases">
        <title>Draft Genome Sequences of Staphylococcus capitis Strain H36, S. capitis Strain H65, S. cohnii Strain H62, S. hominis Strain H69, Mycobacterium iranicum Strain H39, Plantibacter sp. Strain H53, Pseudomonas oryzihabitans Strain H72, and Microbacterium sp. Strain H83, isolated from residential settings.</title>
        <authorList>
            <person name="Lymperopoulou D."/>
            <person name="Adams R.I."/>
            <person name="Lindow S."/>
            <person name="Coil D.A."/>
            <person name="Jospin G."/>
            <person name="Eisen J.A."/>
        </authorList>
    </citation>
    <scope>NUCLEOTIDE SEQUENCE [LARGE SCALE GENOMIC DNA]</scope>
    <source>
        <strain evidence="5 6">H39</strain>
    </source>
</reference>
<proteinExistence type="inferred from homology"/>
<dbReference type="RefSeq" id="WP_064280046.1">
    <property type="nucleotide sequence ID" value="NZ_LWCS01000002.1"/>
</dbReference>
<dbReference type="AlphaFoldDB" id="A0A178M417"/>
<evidence type="ECO:0000259" key="4">
    <source>
        <dbReference type="PROSITE" id="PS01031"/>
    </source>
</evidence>
<dbReference type="OrthoDB" id="5242916at2"/>
<comment type="caution">
    <text evidence="5">The sequence shown here is derived from an EMBL/GenBank/DDBJ whole genome shotgun (WGS) entry which is preliminary data.</text>
</comment>
<sequence length="151" mass="16669">MALMRFDPFRELDRLAEQATAAARTAHTLPMEAFRRGDQFIVALDVPGIKGDDIDVTVERNVIEITARRRPLRQDGDEAIVDERPHGEFRRQLFLGDNLDANKLSAACDAGVLTLTVPVSEESKPRKVQIGTADQGQHAVHAQSDPQTVDA</sequence>
<dbReference type="CDD" id="cd06464">
    <property type="entry name" value="ACD_sHsps-like"/>
    <property type="match status" value="1"/>
</dbReference>